<dbReference type="CDD" id="cd10451">
    <property type="entry name" value="GIY-YIG_LuxR_like"/>
    <property type="match status" value="1"/>
</dbReference>
<evidence type="ECO:0000313" key="1">
    <source>
        <dbReference type="EMBL" id="RTE07141.1"/>
    </source>
</evidence>
<dbReference type="Proteomes" id="UP000276128">
    <property type="component" value="Unassembled WGS sequence"/>
</dbReference>
<accession>A0A3S0BSZ3</accession>
<dbReference type="Gene3D" id="3.40.1440.10">
    <property type="entry name" value="GIY-YIG endonuclease"/>
    <property type="match status" value="1"/>
</dbReference>
<protein>
    <submittedName>
        <fullName evidence="1">GIY-YIG nuclease family protein</fullName>
    </submittedName>
</protein>
<dbReference type="EMBL" id="RXHU01000066">
    <property type="protein sequence ID" value="RTE07141.1"/>
    <property type="molecule type" value="Genomic_DNA"/>
</dbReference>
<keyword evidence="2" id="KW-1185">Reference proteome</keyword>
<evidence type="ECO:0000313" key="2">
    <source>
        <dbReference type="Proteomes" id="UP000276128"/>
    </source>
</evidence>
<dbReference type="RefSeq" id="WP_126143304.1">
    <property type="nucleotide sequence ID" value="NZ_RXHU01000066.1"/>
</dbReference>
<dbReference type="InterPro" id="IPR035901">
    <property type="entry name" value="GIY-YIG_endonuc_sf"/>
</dbReference>
<dbReference type="AlphaFoldDB" id="A0A3S0BSZ3"/>
<proteinExistence type="predicted"/>
<dbReference type="SUPFAM" id="SSF82771">
    <property type="entry name" value="GIY-YIG endonuclease"/>
    <property type="match status" value="1"/>
</dbReference>
<gene>
    <name evidence="1" type="ORF">EJQ19_21545</name>
</gene>
<reference evidence="1 2" key="1">
    <citation type="submission" date="2018-12" db="EMBL/GenBank/DDBJ databases">
        <title>Bacillus ochoae sp. nov., Paenibacillus whitsoniae sp. nov., Paenibacillus spiritus sp. nov. Isolated from the Mars Exploration Rover during spacecraft assembly.</title>
        <authorList>
            <person name="Seuylemezian A."/>
            <person name="Vaishampayan P."/>
        </authorList>
    </citation>
    <scope>NUCLEOTIDE SEQUENCE [LARGE SCALE GENOMIC DNA]</scope>
    <source>
        <strain evidence="1 2">MER 54</strain>
    </source>
</reference>
<sequence length="127" mass="15015">MLDKNKKKELSSAYAQTFRAMGVYQIRNTSNGKIYVVSSMDLEGARNRFDFAKQMNLSIFHELQKDWQAFGPNSFVFEELDRLKPDEDAPVDATSQKHYRDEVDALLELWLEKLQPYEEKGYNRRKR</sequence>
<name>A0A3S0BSZ3_9BACL</name>
<organism evidence="1 2">
    <name type="scientific">Paenibacillus whitsoniae</name>
    <dbReference type="NCBI Taxonomy" id="2496558"/>
    <lineage>
        <taxon>Bacteria</taxon>
        <taxon>Bacillati</taxon>
        <taxon>Bacillota</taxon>
        <taxon>Bacilli</taxon>
        <taxon>Bacillales</taxon>
        <taxon>Paenibacillaceae</taxon>
        <taxon>Paenibacillus</taxon>
    </lineage>
</organism>
<dbReference type="OrthoDB" id="9134286at2"/>
<comment type="caution">
    <text evidence="1">The sequence shown here is derived from an EMBL/GenBank/DDBJ whole genome shotgun (WGS) entry which is preliminary data.</text>
</comment>